<proteinExistence type="predicted"/>
<evidence type="ECO:0000313" key="2">
    <source>
        <dbReference type="Proteomes" id="UP000562929"/>
    </source>
</evidence>
<dbReference type="Proteomes" id="UP000562929">
    <property type="component" value="Unassembled WGS sequence"/>
</dbReference>
<evidence type="ECO:0000313" key="1">
    <source>
        <dbReference type="EMBL" id="KAF4589705.1"/>
    </source>
</evidence>
<reference evidence="1 2" key="1">
    <citation type="journal article" date="2020" name="G3 (Bethesda)">
        <title>Genetic Underpinnings of Host Manipulation by Ophiocordyceps as Revealed by Comparative Transcriptomics.</title>
        <authorList>
            <person name="Will I."/>
            <person name="Das B."/>
            <person name="Trinh T."/>
            <person name="Brachmann A."/>
            <person name="Ohm R.A."/>
            <person name="de Bekker C."/>
        </authorList>
    </citation>
    <scope>NUCLEOTIDE SEQUENCE [LARGE SCALE GENOMIC DNA]</scope>
    <source>
        <strain evidence="1 2">EC05</strain>
    </source>
</reference>
<accession>A0A8H4Q8J3</accession>
<organism evidence="1 2">
    <name type="scientific">Ophiocordyceps camponoti-floridani</name>
    <dbReference type="NCBI Taxonomy" id="2030778"/>
    <lineage>
        <taxon>Eukaryota</taxon>
        <taxon>Fungi</taxon>
        <taxon>Dikarya</taxon>
        <taxon>Ascomycota</taxon>
        <taxon>Pezizomycotina</taxon>
        <taxon>Sordariomycetes</taxon>
        <taxon>Hypocreomycetidae</taxon>
        <taxon>Hypocreales</taxon>
        <taxon>Ophiocordycipitaceae</taxon>
        <taxon>Ophiocordyceps</taxon>
    </lineage>
</organism>
<dbReference type="AlphaFoldDB" id="A0A8H4Q8J3"/>
<sequence>MGRYWGIGCRFDLVVWVEVEPKLEDDPGVEGPFNLNQVNREVRIEIAHASAVPSLFNINRHVRLHNL</sequence>
<keyword evidence="2" id="KW-1185">Reference proteome</keyword>
<comment type="caution">
    <text evidence="1">The sequence shown here is derived from an EMBL/GenBank/DDBJ whole genome shotgun (WGS) entry which is preliminary data.</text>
</comment>
<dbReference type="EMBL" id="JAACLJ010000003">
    <property type="protein sequence ID" value="KAF4589705.1"/>
    <property type="molecule type" value="Genomic_DNA"/>
</dbReference>
<name>A0A8H4Q8J3_9HYPO</name>
<protein>
    <submittedName>
        <fullName evidence="1">Uncharacterized protein</fullName>
    </submittedName>
</protein>
<gene>
    <name evidence="1" type="ORF">GQ602_003594</name>
</gene>